<dbReference type="RefSeq" id="WP_133395146.1">
    <property type="nucleotide sequence ID" value="NZ_SNAA01000001.1"/>
</dbReference>
<organism evidence="1 2">
    <name type="scientific">Palleronia sediminis</name>
    <dbReference type="NCBI Taxonomy" id="2547833"/>
    <lineage>
        <taxon>Bacteria</taxon>
        <taxon>Pseudomonadati</taxon>
        <taxon>Pseudomonadota</taxon>
        <taxon>Alphaproteobacteria</taxon>
        <taxon>Rhodobacterales</taxon>
        <taxon>Roseobacteraceae</taxon>
        <taxon>Palleronia</taxon>
    </lineage>
</organism>
<evidence type="ECO:0000313" key="1">
    <source>
        <dbReference type="EMBL" id="TDL84046.1"/>
    </source>
</evidence>
<proteinExistence type="predicted"/>
<dbReference type="AlphaFoldDB" id="A0A4R6APU5"/>
<keyword evidence="2" id="KW-1185">Reference proteome</keyword>
<accession>A0A4R6APU5</accession>
<reference evidence="1 2" key="1">
    <citation type="submission" date="2019-03" db="EMBL/GenBank/DDBJ databases">
        <title>Primorskyibacter sp. SS33 isolated from sediments.</title>
        <authorList>
            <person name="Xunke S."/>
        </authorList>
    </citation>
    <scope>NUCLEOTIDE SEQUENCE [LARGE SCALE GENOMIC DNA]</scope>
    <source>
        <strain evidence="1 2">SS33</strain>
    </source>
</reference>
<dbReference type="Pfam" id="PF13481">
    <property type="entry name" value="AAA_25"/>
    <property type="match status" value="1"/>
</dbReference>
<dbReference type="InterPro" id="IPR027417">
    <property type="entry name" value="P-loop_NTPase"/>
</dbReference>
<gene>
    <name evidence="1" type="ORF">E2L08_00815</name>
</gene>
<dbReference type="OrthoDB" id="9763644at2"/>
<name>A0A4R6APU5_9RHOB</name>
<dbReference type="SUPFAM" id="SSF52540">
    <property type="entry name" value="P-loop containing nucleoside triphosphate hydrolases"/>
    <property type="match status" value="1"/>
</dbReference>
<evidence type="ECO:0000313" key="2">
    <source>
        <dbReference type="Proteomes" id="UP000295701"/>
    </source>
</evidence>
<dbReference type="Proteomes" id="UP000295701">
    <property type="component" value="Unassembled WGS sequence"/>
</dbReference>
<sequence>MSDDKIIHFNPWRDFNDAAPLPDPFAVEPDPAQIARFVDVVFGYSEGLIPVRGFVDKGQGKDGRPHNIWIDANGAAPDKLATFAAWGAREGAAVYVIPGTVAETGQARAADVLQMQSVVVDLDAGDIPAKLDHLVLHLGRPTLIVESGGRTPEGATKLHVWWKLTEPAEGLDLDRLCQLRGEIALKVGGDLHFRSAHQPIRVPGTVYHKGGQERLVLIREGSDLEFDLADMLERAGEMPPMPGVGMATAEPREKPCVDAALTTPVREGGQDAWTRFEGVSMAIGHYVRMAHEGRMSREEAWRAIGEYNAAMIRPSWPEDRLWVEYERLWSLHIARNGPPLIRNDGAPAAREIAIFTLGALLDDGTPMPDDIIGPRVLTPGGMLVLGGAPKVGKSDLVISWLVHMAAGVPFLGFTPPRPLRVFYLQAEIQYHYLRERMQQIGLPPEVMAAARENLVVTPKLKLLLDEGGSPLVAQAIQQAFPAEPVDILCIDPIRNLFDGGPDGGGENDNAAMMFFLKDRVEVLRDHVNPDCGIILIHHTKKLSKHQVKEDPFLALSGASALRGFYTSGLILHRPDEDASERKLEIELRNGPALPTKLIDKVRGQWVEINPMNERLVRAEVGAKHDAERMRKNDVILGLLYEEARRGKLYTFAQFSEAFENTGGLGGRTIVHDRLSVLATKGKVKFIRGPAATRIGLAAERSKYGYLCVEGMLFGTGGETVDPDTGEVTPELIPALPSHYKCPQTGAVLPVENPSVWVYQEEDEA</sequence>
<dbReference type="Gene3D" id="3.40.50.300">
    <property type="entry name" value="P-loop containing nucleotide triphosphate hydrolases"/>
    <property type="match status" value="1"/>
</dbReference>
<dbReference type="EMBL" id="SNAA01000001">
    <property type="protein sequence ID" value="TDL84046.1"/>
    <property type="molecule type" value="Genomic_DNA"/>
</dbReference>
<comment type="caution">
    <text evidence="1">The sequence shown here is derived from an EMBL/GenBank/DDBJ whole genome shotgun (WGS) entry which is preliminary data.</text>
</comment>
<protein>
    <submittedName>
        <fullName evidence="1">AAA family ATPase</fullName>
    </submittedName>
</protein>